<dbReference type="RefSeq" id="WP_106775533.1">
    <property type="nucleotide sequence ID" value="NZ_PXYK01000047.1"/>
</dbReference>
<comment type="caution">
    <text evidence="1">The sequence shown here is derived from an EMBL/GenBank/DDBJ whole genome shotgun (WGS) entry which is preliminary data.</text>
</comment>
<reference evidence="1 2" key="1">
    <citation type="submission" date="2018-03" db="EMBL/GenBank/DDBJ databases">
        <title>The draft genome of Mesorhizobium sp. 6GN-30.</title>
        <authorList>
            <person name="Liu L."/>
            <person name="Li L."/>
            <person name="Wang T."/>
            <person name="Zhang X."/>
            <person name="Liang L."/>
        </authorList>
    </citation>
    <scope>NUCLEOTIDE SEQUENCE [LARGE SCALE GENOMIC DNA]</scope>
    <source>
        <strain evidence="1 2">6GN30</strain>
    </source>
</reference>
<name>A0A2P7RKM8_9HYPH</name>
<dbReference type="OrthoDB" id="277063at2"/>
<sequence>MRPEEFRRIALDLPEAEEKAHFGKPDFRVRNRIFATLPPGGRVVFKLTPEEQTVVTEAEPGIFRPVKGGWGRQGWTEADLAAADETTMRSACRMAWRNAAPPGLRKAAGYP</sequence>
<protein>
    <recommendedName>
        <fullName evidence="3">MmcQ/YjbR family DNA-binding protein</fullName>
    </recommendedName>
</protein>
<evidence type="ECO:0000313" key="2">
    <source>
        <dbReference type="Proteomes" id="UP000241229"/>
    </source>
</evidence>
<evidence type="ECO:0008006" key="3">
    <source>
        <dbReference type="Google" id="ProtNLM"/>
    </source>
</evidence>
<keyword evidence="2" id="KW-1185">Reference proteome</keyword>
<dbReference type="InterPro" id="IPR058532">
    <property type="entry name" value="YjbR/MT2646/Rv2570-like"/>
</dbReference>
<dbReference type="EMBL" id="PXYK01000047">
    <property type="protein sequence ID" value="PSJ50779.1"/>
    <property type="molecule type" value="Genomic_DNA"/>
</dbReference>
<dbReference type="Proteomes" id="UP000241229">
    <property type="component" value="Unassembled WGS sequence"/>
</dbReference>
<gene>
    <name evidence="1" type="ORF">C7I84_28165</name>
</gene>
<dbReference type="Pfam" id="PF04237">
    <property type="entry name" value="YjbR"/>
    <property type="match status" value="1"/>
</dbReference>
<dbReference type="AlphaFoldDB" id="A0A2P7RKM8"/>
<dbReference type="Gene3D" id="3.90.1150.30">
    <property type="match status" value="1"/>
</dbReference>
<accession>A0A2P7RKM8</accession>
<dbReference type="InterPro" id="IPR038056">
    <property type="entry name" value="YjbR-like_sf"/>
</dbReference>
<evidence type="ECO:0000313" key="1">
    <source>
        <dbReference type="EMBL" id="PSJ50779.1"/>
    </source>
</evidence>
<proteinExistence type="predicted"/>
<dbReference type="SUPFAM" id="SSF142906">
    <property type="entry name" value="YjbR-like"/>
    <property type="match status" value="1"/>
</dbReference>
<organism evidence="1 2">
    <name type="scientific">Kumtagia ephedrae</name>
    <dbReference type="NCBI Taxonomy" id="2116701"/>
    <lineage>
        <taxon>Bacteria</taxon>
        <taxon>Pseudomonadati</taxon>
        <taxon>Pseudomonadota</taxon>
        <taxon>Alphaproteobacteria</taxon>
        <taxon>Hyphomicrobiales</taxon>
        <taxon>Phyllobacteriaceae</taxon>
        <taxon>Kumtagia</taxon>
    </lineage>
</organism>